<evidence type="ECO:0000313" key="2">
    <source>
        <dbReference type="EMBL" id="PWA75028.1"/>
    </source>
</evidence>
<keyword evidence="3" id="KW-1185">Reference proteome</keyword>
<feature type="compositionally biased region" description="Basic and acidic residues" evidence="1">
    <location>
        <begin position="116"/>
        <end position="126"/>
    </location>
</feature>
<evidence type="ECO:0000256" key="1">
    <source>
        <dbReference type="SAM" id="MobiDB-lite"/>
    </source>
</evidence>
<comment type="caution">
    <text evidence="2">The sequence shown here is derived from an EMBL/GenBank/DDBJ whole genome shotgun (WGS) entry which is preliminary data.</text>
</comment>
<dbReference type="OrthoDB" id="647720at2759"/>
<gene>
    <name evidence="2" type="ORF">CTI12_AA246100</name>
</gene>
<reference evidence="2 3" key="1">
    <citation type="journal article" date="2018" name="Mol. Plant">
        <title>The genome of Artemisia annua provides insight into the evolution of Asteraceae family and artemisinin biosynthesis.</title>
        <authorList>
            <person name="Shen Q."/>
            <person name="Zhang L."/>
            <person name="Liao Z."/>
            <person name="Wang S."/>
            <person name="Yan T."/>
            <person name="Shi P."/>
            <person name="Liu M."/>
            <person name="Fu X."/>
            <person name="Pan Q."/>
            <person name="Wang Y."/>
            <person name="Lv Z."/>
            <person name="Lu X."/>
            <person name="Zhang F."/>
            <person name="Jiang W."/>
            <person name="Ma Y."/>
            <person name="Chen M."/>
            <person name="Hao X."/>
            <person name="Li L."/>
            <person name="Tang Y."/>
            <person name="Lv G."/>
            <person name="Zhou Y."/>
            <person name="Sun X."/>
            <person name="Brodelius P.E."/>
            <person name="Rose J.K.C."/>
            <person name="Tang K."/>
        </authorList>
    </citation>
    <scope>NUCLEOTIDE SEQUENCE [LARGE SCALE GENOMIC DNA]</scope>
    <source>
        <strain evidence="3">cv. Huhao1</strain>
        <tissue evidence="2">Leaf</tissue>
    </source>
</reference>
<sequence length="176" mass="18948">MSLFTVKMMSGSLPPVQGSNGSNVIKGQPATTAAASVEPPTLPLQVRPKELQKLEVPEKTSMNVSRRDLALFLTAASFSAVTLSSPKPAEARMSRAEIKKIILDKFRILREKVGLSKPEPEEKEKIATPAPSIPEKKVPASPPPSLAEKKTHVPPEPPLPKIQNDKNIVVEAAPLP</sequence>
<dbReference type="AlphaFoldDB" id="A0A2U1NNI3"/>
<feature type="region of interest" description="Disordered" evidence="1">
    <location>
        <begin position="116"/>
        <end position="176"/>
    </location>
</feature>
<organism evidence="2 3">
    <name type="scientific">Artemisia annua</name>
    <name type="common">Sweet wormwood</name>
    <dbReference type="NCBI Taxonomy" id="35608"/>
    <lineage>
        <taxon>Eukaryota</taxon>
        <taxon>Viridiplantae</taxon>
        <taxon>Streptophyta</taxon>
        <taxon>Embryophyta</taxon>
        <taxon>Tracheophyta</taxon>
        <taxon>Spermatophyta</taxon>
        <taxon>Magnoliopsida</taxon>
        <taxon>eudicotyledons</taxon>
        <taxon>Gunneridae</taxon>
        <taxon>Pentapetalae</taxon>
        <taxon>asterids</taxon>
        <taxon>campanulids</taxon>
        <taxon>Asterales</taxon>
        <taxon>Asteraceae</taxon>
        <taxon>Asteroideae</taxon>
        <taxon>Anthemideae</taxon>
        <taxon>Artemisiinae</taxon>
        <taxon>Artemisia</taxon>
    </lineage>
</organism>
<evidence type="ECO:0000313" key="3">
    <source>
        <dbReference type="Proteomes" id="UP000245207"/>
    </source>
</evidence>
<protein>
    <submittedName>
        <fullName evidence="2">Uncharacterized protein</fullName>
    </submittedName>
</protein>
<name>A0A2U1NNI3_ARTAN</name>
<dbReference type="STRING" id="35608.A0A2U1NNI3"/>
<dbReference type="EMBL" id="PKPP01002471">
    <property type="protein sequence ID" value="PWA75028.1"/>
    <property type="molecule type" value="Genomic_DNA"/>
</dbReference>
<proteinExistence type="predicted"/>
<accession>A0A2U1NNI3</accession>
<dbReference type="Proteomes" id="UP000245207">
    <property type="component" value="Unassembled WGS sequence"/>
</dbReference>